<dbReference type="RefSeq" id="WP_157088735.1">
    <property type="nucleotide sequence ID" value="NZ_LLXZ01000215.1"/>
</dbReference>
<accession>A0A0R3KGR6</accession>
<sequence>MFEAIRTYWAEARRGVVISRQVNNILSRYRRMNDGNKYWVRSAFVTVRDDLENQFGSIGEWPIDRKKTIAGQIMKAAKTAGNNLAAETTRIGANGSALLSLYLEAKALPGAKALEAAEAVEQWLADES</sequence>
<evidence type="ECO:0000313" key="1">
    <source>
        <dbReference type="EMBL" id="KRQ94835.1"/>
    </source>
</evidence>
<comment type="caution">
    <text evidence="1">The sequence shown here is derived from an EMBL/GenBank/DDBJ whole genome shotgun (WGS) entry which is preliminary data.</text>
</comment>
<name>A0A0R3KGR6_9BRAD</name>
<dbReference type="EMBL" id="LLXZ01000215">
    <property type="protein sequence ID" value="KRQ94835.1"/>
    <property type="molecule type" value="Genomic_DNA"/>
</dbReference>
<keyword evidence="2" id="KW-1185">Reference proteome</keyword>
<evidence type="ECO:0000313" key="2">
    <source>
        <dbReference type="Proteomes" id="UP000050863"/>
    </source>
</evidence>
<dbReference type="AlphaFoldDB" id="A0A0R3KGR6"/>
<gene>
    <name evidence="1" type="ORF">CQ12_04790</name>
</gene>
<reference evidence="1 2" key="1">
    <citation type="submission" date="2014-03" db="EMBL/GenBank/DDBJ databases">
        <title>Bradyrhizobium valentinum sp. nov., isolated from effective nodules of Lupinus mariae-josephae, a lupine endemic of basic-lime soils in Eastern Spain.</title>
        <authorList>
            <person name="Duran D."/>
            <person name="Rey L."/>
            <person name="Navarro A."/>
            <person name="Busquets A."/>
            <person name="Imperial J."/>
            <person name="Ruiz-Argueso T."/>
        </authorList>
    </citation>
    <scope>NUCLEOTIDE SEQUENCE [LARGE SCALE GENOMIC DNA]</scope>
    <source>
        <strain evidence="1 2">PAC68</strain>
    </source>
</reference>
<dbReference type="OrthoDB" id="9833719at2"/>
<protein>
    <submittedName>
        <fullName evidence="1">Uncharacterized protein</fullName>
    </submittedName>
</protein>
<dbReference type="Proteomes" id="UP000050863">
    <property type="component" value="Unassembled WGS sequence"/>
</dbReference>
<proteinExistence type="predicted"/>
<organism evidence="1 2">
    <name type="scientific">Bradyrhizobium jicamae</name>
    <dbReference type="NCBI Taxonomy" id="280332"/>
    <lineage>
        <taxon>Bacteria</taxon>
        <taxon>Pseudomonadati</taxon>
        <taxon>Pseudomonadota</taxon>
        <taxon>Alphaproteobacteria</taxon>
        <taxon>Hyphomicrobiales</taxon>
        <taxon>Nitrobacteraceae</taxon>
        <taxon>Bradyrhizobium</taxon>
    </lineage>
</organism>